<dbReference type="EMBL" id="RJJQ01000010">
    <property type="protein sequence ID" value="RNI21715.1"/>
    <property type="molecule type" value="Genomic_DNA"/>
</dbReference>
<organism evidence="6 7">
    <name type="scientific">Flexivirga caeni</name>
    <dbReference type="NCBI Taxonomy" id="2294115"/>
    <lineage>
        <taxon>Bacteria</taxon>
        <taxon>Bacillati</taxon>
        <taxon>Actinomycetota</taxon>
        <taxon>Actinomycetes</taxon>
        <taxon>Micrococcales</taxon>
        <taxon>Dermacoccaceae</taxon>
        <taxon>Flexivirga</taxon>
    </lineage>
</organism>
<evidence type="ECO:0000313" key="6">
    <source>
        <dbReference type="EMBL" id="RNI21715.1"/>
    </source>
</evidence>
<evidence type="ECO:0000256" key="1">
    <source>
        <dbReference type="ARBA" id="ARBA00023015"/>
    </source>
</evidence>
<accession>A0A3M9M913</accession>
<dbReference type="InterPro" id="IPR011075">
    <property type="entry name" value="TetR_C"/>
</dbReference>
<reference evidence="6 7" key="1">
    <citation type="submission" date="2018-11" db="EMBL/GenBank/DDBJ databases">
        <title>Draft genome of Simplicispira Flexivirga sp. BO-16.</title>
        <authorList>
            <person name="Im W.T."/>
        </authorList>
    </citation>
    <scope>NUCLEOTIDE SEQUENCE [LARGE SCALE GENOMIC DNA]</scope>
    <source>
        <strain evidence="6 7">BO-16</strain>
    </source>
</reference>
<dbReference type="Proteomes" id="UP000271678">
    <property type="component" value="Unassembled WGS sequence"/>
</dbReference>
<dbReference type="PROSITE" id="PS50977">
    <property type="entry name" value="HTH_TETR_2"/>
    <property type="match status" value="1"/>
</dbReference>
<dbReference type="GO" id="GO:0000976">
    <property type="term" value="F:transcription cis-regulatory region binding"/>
    <property type="evidence" value="ECO:0007669"/>
    <property type="project" value="TreeGrafter"/>
</dbReference>
<sequence length="202" mass="22250">MPAEDAATPTPASGRRRRGAVLENALLDAAFEEVMAKGYDAFTIEAVAERAETSRAVVYRRWPSKPELVAAAILHRGRQQPVRTPDTGSLRSDLITLLRQANRARAQLGILLSARLGAYFIETGQSFADLREVFLSGRESSVDVVFDHAIERGEVDPAKATPRVRGLAFDLYRHEVLMTFRPVPGEVITSIVDEIVLPLVTQ</sequence>
<dbReference type="InterPro" id="IPR001647">
    <property type="entry name" value="HTH_TetR"/>
</dbReference>
<dbReference type="GO" id="GO:0003700">
    <property type="term" value="F:DNA-binding transcription factor activity"/>
    <property type="evidence" value="ECO:0007669"/>
    <property type="project" value="TreeGrafter"/>
</dbReference>
<dbReference type="Pfam" id="PF16859">
    <property type="entry name" value="TetR_C_11"/>
    <property type="match status" value="1"/>
</dbReference>
<evidence type="ECO:0000256" key="2">
    <source>
        <dbReference type="ARBA" id="ARBA00023125"/>
    </source>
</evidence>
<feature type="domain" description="HTH tetR-type" evidence="5">
    <location>
        <begin position="20"/>
        <end position="80"/>
    </location>
</feature>
<dbReference type="InterPro" id="IPR036271">
    <property type="entry name" value="Tet_transcr_reg_TetR-rel_C_sf"/>
</dbReference>
<dbReference type="PRINTS" id="PR00455">
    <property type="entry name" value="HTHTETR"/>
</dbReference>
<keyword evidence="3" id="KW-0804">Transcription</keyword>
<dbReference type="Gene3D" id="1.10.357.10">
    <property type="entry name" value="Tetracycline Repressor, domain 2"/>
    <property type="match status" value="1"/>
</dbReference>
<dbReference type="SUPFAM" id="SSF46689">
    <property type="entry name" value="Homeodomain-like"/>
    <property type="match status" value="1"/>
</dbReference>
<proteinExistence type="predicted"/>
<keyword evidence="7" id="KW-1185">Reference proteome</keyword>
<dbReference type="PANTHER" id="PTHR30055:SF149">
    <property type="entry name" value="TETR-FAMILY TRANSCRIPTIONAL REGULATOR"/>
    <property type="match status" value="1"/>
</dbReference>
<dbReference type="OrthoDB" id="9796019at2"/>
<dbReference type="Pfam" id="PF00440">
    <property type="entry name" value="TetR_N"/>
    <property type="match status" value="1"/>
</dbReference>
<dbReference type="Gene3D" id="1.10.10.60">
    <property type="entry name" value="Homeodomain-like"/>
    <property type="match status" value="1"/>
</dbReference>
<gene>
    <name evidence="6" type="ORF">EFY87_11245</name>
</gene>
<feature type="DNA-binding region" description="H-T-H motif" evidence="4">
    <location>
        <begin position="43"/>
        <end position="62"/>
    </location>
</feature>
<evidence type="ECO:0000256" key="4">
    <source>
        <dbReference type="PROSITE-ProRule" id="PRU00335"/>
    </source>
</evidence>
<comment type="caution">
    <text evidence="6">The sequence shown here is derived from an EMBL/GenBank/DDBJ whole genome shotgun (WGS) entry which is preliminary data.</text>
</comment>
<protein>
    <submittedName>
        <fullName evidence="6">TetR/AcrR family transcriptional regulator</fullName>
    </submittedName>
</protein>
<keyword evidence="2 4" id="KW-0238">DNA-binding</keyword>
<name>A0A3M9M913_9MICO</name>
<dbReference type="AlphaFoldDB" id="A0A3M9M913"/>
<keyword evidence="1" id="KW-0805">Transcription regulation</keyword>
<evidence type="ECO:0000259" key="5">
    <source>
        <dbReference type="PROSITE" id="PS50977"/>
    </source>
</evidence>
<dbReference type="PANTHER" id="PTHR30055">
    <property type="entry name" value="HTH-TYPE TRANSCRIPTIONAL REGULATOR RUTR"/>
    <property type="match status" value="1"/>
</dbReference>
<evidence type="ECO:0000313" key="7">
    <source>
        <dbReference type="Proteomes" id="UP000271678"/>
    </source>
</evidence>
<evidence type="ECO:0000256" key="3">
    <source>
        <dbReference type="ARBA" id="ARBA00023163"/>
    </source>
</evidence>
<dbReference type="InterPro" id="IPR009057">
    <property type="entry name" value="Homeodomain-like_sf"/>
</dbReference>
<dbReference type="RefSeq" id="WP_123271561.1">
    <property type="nucleotide sequence ID" value="NZ_RJJQ01000010.1"/>
</dbReference>
<dbReference type="SUPFAM" id="SSF48498">
    <property type="entry name" value="Tetracyclin repressor-like, C-terminal domain"/>
    <property type="match status" value="1"/>
</dbReference>
<dbReference type="InterPro" id="IPR050109">
    <property type="entry name" value="HTH-type_TetR-like_transc_reg"/>
</dbReference>